<dbReference type="OrthoDB" id="9812921at2"/>
<reference evidence="4" key="1">
    <citation type="submission" date="2014-12" db="EMBL/GenBank/DDBJ databases">
        <title>Genome sequence of Clostridium beijerinckii strain 59B.</title>
        <authorList>
            <person name="Little G.T."/>
            <person name="Minton N.P."/>
        </authorList>
    </citation>
    <scope>NUCLEOTIDE SEQUENCE [LARGE SCALE GENOMIC DNA]</scope>
    <source>
        <strain evidence="4">59B</strain>
    </source>
</reference>
<dbReference type="PANTHER" id="PTHR22946">
    <property type="entry name" value="DIENELACTONE HYDROLASE DOMAIN-CONTAINING PROTEIN-RELATED"/>
    <property type="match status" value="1"/>
</dbReference>
<dbReference type="PANTHER" id="PTHR22946:SF12">
    <property type="entry name" value="CONIDIAL PIGMENT BIOSYNTHESIS PROTEIN AYG1 (AFU_ORTHOLOGUE AFUA_2G17550)"/>
    <property type="match status" value="1"/>
</dbReference>
<gene>
    <name evidence="3" type="ORF">LF65_00289</name>
</gene>
<keyword evidence="3" id="KW-0378">Hydrolase</keyword>
<dbReference type="Pfam" id="PF00561">
    <property type="entry name" value="Abhydrolase_1"/>
    <property type="match status" value="1"/>
</dbReference>
<dbReference type="SUPFAM" id="SSF53474">
    <property type="entry name" value="alpha/beta-Hydrolases"/>
    <property type="match status" value="1"/>
</dbReference>
<organism evidence="3 4">
    <name type="scientific">Clostridium beijerinckii</name>
    <name type="common">Clostridium MP</name>
    <dbReference type="NCBI Taxonomy" id="1520"/>
    <lineage>
        <taxon>Bacteria</taxon>
        <taxon>Bacillati</taxon>
        <taxon>Bacillota</taxon>
        <taxon>Clostridia</taxon>
        <taxon>Eubacteriales</taxon>
        <taxon>Clostridiaceae</taxon>
        <taxon>Clostridium</taxon>
    </lineage>
</organism>
<dbReference type="EMBL" id="CP010086">
    <property type="protein sequence ID" value="AJG96963.1"/>
    <property type="molecule type" value="Genomic_DNA"/>
</dbReference>
<dbReference type="InterPro" id="IPR029058">
    <property type="entry name" value="AB_hydrolase_fold"/>
</dbReference>
<dbReference type="AlphaFoldDB" id="A0A0B5QJT2"/>
<dbReference type="InterPro" id="IPR050261">
    <property type="entry name" value="FrsA_esterase"/>
</dbReference>
<keyword evidence="3" id="KW-0031">Aminopeptidase</keyword>
<keyword evidence="3" id="KW-0645">Protease</keyword>
<dbReference type="InterPro" id="IPR000073">
    <property type="entry name" value="AB_hydrolase_1"/>
</dbReference>
<evidence type="ECO:0000313" key="4">
    <source>
        <dbReference type="Proteomes" id="UP000031866"/>
    </source>
</evidence>
<feature type="domain" description="AB hydrolase-1" evidence="2">
    <location>
        <begin position="150"/>
        <end position="347"/>
    </location>
</feature>
<dbReference type="KEGG" id="cbei:LF65_00289"/>
<dbReference type="GO" id="GO:0004177">
    <property type="term" value="F:aminopeptidase activity"/>
    <property type="evidence" value="ECO:0007669"/>
    <property type="project" value="UniProtKB-KW"/>
</dbReference>
<accession>A0A0B5QJT2</accession>
<evidence type="ECO:0000256" key="1">
    <source>
        <dbReference type="ARBA" id="ARBA00038115"/>
    </source>
</evidence>
<dbReference type="Gene3D" id="3.40.50.1820">
    <property type="entry name" value="alpha/beta hydrolase"/>
    <property type="match status" value="1"/>
</dbReference>
<dbReference type="Gene3D" id="1.20.1440.110">
    <property type="entry name" value="acylaminoacyl peptidase"/>
    <property type="match status" value="1"/>
</dbReference>
<proteinExistence type="inferred from homology"/>
<evidence type="ECO:0000259" key="2">
    <source>
        <dbReference type="Pfam" id="PF00561"/>
    </source>
</evidence>
<sequence length="401" mass="45703">MNNLIFKDDQFASKVLGLLGDTAFKAADIGEVVSTAEKIKEGDYQSWCEEWTKTAKRLQKVAEDSYSDGHLISARKAYLRASNYYRIAEFYLHENPEDPKIEELYNASLDCFSHVMKLNKPIIEEVKIPYENTTLTGHFYKLEDSEEPKPVLIAMTGFDGTKEAFYGMAMDALEHGMHCITFEGPGQGKAVHKQQLFFRHDYEKVITPVVEYLLTRKEVDPKKIVLWGQSLGGYLAPRAAAFEHRLAGCIANGGVYDFLGGFTSIFNMQREEFLNFALSDSEGFNKAVKEKMELNSKAKWSFSHGMYVFGVNTPAEFILKVGDFYMKGLAEKIQCPTLIVDSENDKLLRDQARQLYEEITCYKDFILFTAEEGAEFHCQAGAKLIANERIFSWIEKILRNM</sequence>
<protein>
    <submittedName>
        <fullName evidence="3">Dipeptidyl aminopeptidase</fullName>
    </submittedName>
</protein>
<dbReference type="STRING" id="1520.LF65_00289"/>
<dbReference type="Proteomes" id="UP000031866">
    <property type="component" value="Chromosome"/>
</dbReference>
<dbReference type="RefSeq" id="WP_041893570.1">
    <property type="nucleotide sequence ID" value="NZ_CP010086.2"/>
</dbReference>
<name>A0A0B5QJT2_CLOBE</name>
<evidence type="ECO:0000313" key="3">
    <source>
        <dbReference type="EMBL" id="AJG96963.1"/>
    </source>
</evidence>
<comment type="similarity">
    <text evidence="1">Belongs to the AB hydrolase superfamily. FUS2 hydrolase family.</text>
</comment>